<dbReference type="SUPFAM" id="SSF53178">
    <property type="entry name" value="Peptidyl-tRNA hydrolase-like"/>
    <property type="match status" value="1"/>
</dbReference>
<dbReference type="CDD" id="cd00462">
    <property type="entry name" value="PTH"/>
    <property type="match status" value="1"/>
</dbReference>
<feature type="binding site" evidence="7">
    <location>
        <position position="28"/>
    </location>
    <ligand>
        <name>tRNA</name>
        <dbReference type="ChEBI" id="CHEBI:17843"/>
    </ligand>
</feature>
<comment type="function">
    <text evidence="7">Catalyzes the release of premature peptidyl moieties from peptidyl-tRNA molecules trapped in stalled 50S ribosomal subunits, and thus maintains levels of free tRNAs and 50S ribosomes.</text>
</comment>
<evidence type="ECO:0000256" key="9">
    <source>
        <dbReference type="RuleBase" id="RU004320"/>
    </source>
</evidence>
<proteinExistence type="inferred from homology"/>
<evidence type="ECO:0000256" key="6">
    <source>
        <dbReference type="ARBA" id="ARBA00050038"/>
    </source>
</evidence>
<dbReference type="InterPro" id="IPR001328">
    <property type="entry name" value="Pept_tRNA_hydro"/>
</dbReference>
<dbReference type="HAMAP" id="MF_00083">
    <property type="entry name" value="Pept_tRNA_hydro_bact"/>
    <property type="match status" value="1"/>
</dbReference>
<evidence type="ECO:0000256" key="3">
    <source>
        <dbReference type="ARBA" id="ARBA00022801"/>
    </source>
</evidence>
<feature type="binding site" evidence="7">
    <location>
        <position position="82"/>
    </location>
    <ligand>
        <name>tRNA</name>
        <dbReference type="ChEBI" id="CHEBI:17843"/>
    </ligand>
</feature>
<accession>A0A2H0W198</accession>
<dbReference type="NCBIfam" id="TIGR00447">
    <property type="entry name" value="pth"/>
    <property type="match status" value="1"/>
</dbReference>
<dbReference type="GO" id="GO:0004045">
    <property type="term" value="F:peptidyl-tRNA hydrolase activity"/>
    <property type="evidence" value="ECO:0007669"/>
    <property type="project" value="UniProtKB-UniRule"/>
</dbReference>
<dbReference type="PANTHER" id="PTHR17224">
    <property type="entry name" value="PEPTIDYL-TRNA HYDROLASE"/>
    <property type="match status" value="1"/>
</dbReference>
<dbReference type="EMBL" id="PEZZ01000020">
    <property type="protein sequence ID" value="PIS05133.1"/>
    <property type="molecule type" value="Genomic_DNA"/>
</dbReference>
<dbReference type="GO" id="GO:0000049">
    <property type="term" value="F:tRNA binding"/>
    <property type="evidence" value="ECO:0007669"/>
    <property type="project" value="UniProtKB-UniRule"/>
</dbReference>
<protein>
    <recommendedName>
        <fullName evidence="6 7">Peptidyl-tRNA hydrolase</fullName>
        <shortName evidence="7">Pth</shortName>
        <ecNumber evidence="1 7">3.1.1.29</ecNumber>
    </recommendedName>
</protein>
<dbReference type="GO" id="GO:0006515">
    <property type="term" value="P:protein quality control for misfolded or incompletely synthesized proteins"/>
    <property type="evidence" value="ECO:0007669"/>
    <property type="project" value="UniProtKB-UniRule"/>
</dbReference>
<dbReference type="InterPro" id="IPR036416">
    <property type="entry name" value="Pept_tRNA_hydro_sf"/>
</dbReference>
<feature type="binding site" evidence="7">
    <location>
        <position position="128"/>
    </location>
    <ligand>
        <name>tRNA</name>
        <dbReference type="ChEBI" id="CHEBI:17843"/>
    </ligand>
</feature>
<dbReference type="Gene3D" id="3.40.50.1470">
    <property type="entry name" value="Peptidyl-tRNA hydrolase"/>
    <property type="match status" value="1"/>
</dbReference>
<evidence type="ECO:0000256" key="4">
    <source>
        <dbReference type="ARBA" id="ARBA00022884"/>
    </source>
</evidence>
<evidence type="ECO:0000256" key="2">
    <source>
        <dbReference type="ARBA" id="ARBA00022555"/>
    </source>
</evidence>
<evidence type="ECO:0000313" key="10">
    <source>
        <dbReference type="EMBL" id="PIS05133.1"/>
    </source>
</evidence>
<evidence type="ECO:0000256" key="8">
    <source>
        <dbReference type="RuleBase" id="RU000673"/>
    </source>
</evidence>
<comment type="function">
    <text evidence="7">Hydrolyzes ribosome-free peptidyl-tRNAs (with 1 or more amino acids incorporated), which drop off the ribosome during protein synthesis, or as a result of ribosome stalling.</text>
</comment>
<keyword evidence="2 7" id="KW-0820">tRNA-binding</keyword>
<dbReference type="InterPro" id="IPR018171">
    <property type="entry name" value="Pept_tRNA_hydro_CS"/>
</dbReference>
<dbReference type="PROSITE" id="PS01195">
    <property type="entry name" value="PEPT_TRNA_HYDROL_1"/>
    <property type="match status" value="1"/>
</dbReference>
<reference evidence="11" key="1">
    <citation type="submission" date="2017-09" db="EMBL/GenBank/DDBJ databases">
        <title>Depth-based differentiation of microbial function through sediment-hosted aquifers and enrichment of novel symbionts in the deep terrestrial subsurface.</title>
        <authorList>
            <person name="Probst A.J."/>
            <person name="Ladd B."/>
            <person name="Jarett J.K."/>
            <person name="Geller-Mcgrath D.E."/>
            <person name="Sieber C.M.K."/>
            <person name="Emerson J.B."/>
            <person name="Anantharaman K."/>
            <person name="Thomas B.C."/>
            <person name="Malmstrom R."/>
            <person name="Stieglmeier M."/>
            <person name="Klingl A."/>
            <person name="Woyke T."/>
            <person name="Ryan C.M."/>
            <person name="Banfield J.F."/>
        </authorList>
    </citation>
    <scope>NUCLEOTIDE SEQUENCE [LARGE SCALE GENOMIC DNA]</scope>
</reference>
<organism evidence="10 11">
    <name type="scientific">Candidatus Buchananbacteria bacterium CG10_big_fil_rev_8_21_14_0_10_42_9</name>
    <dbReference type="NCBI Taxonomy" id="1974526"/>
    <lineage>
        <taxon>Bacteria</taxon>
        <taxon>Candidatus Buchananiibacteriota</taxon>
    </lineage>
</organism>
<evidence type="ECO:0000256" key="1">
    <source>
        <dbReference type="ARBA" id="ARBA00013260"/>
    </source>
</evidence>
<feature type="site" description="Discriminates between blocked and unblocked aminoacyl-tRNA" evidence="7">
    <location>
        <position position="23"/>
    </location>
</feature>
<dbReference type="Pfam" id="PF01195">
    <property type="entry name" value="Pept_tRNA_hydro"/>
    <property type="match status" value="1"/>
</dbReference>
<comment type="similarity">
    <text evidence="5 7 9">Belongs to the PTH family.</text>
</comment>
<name>A0A2H0W198_9BACT</name>
<sequence length="187" mass="20890">MGLKELLWGSKSSIDSVIAGLGNPGPKYQATRHNIGFVVIDNLREQLNFPDWQFNKKFKSEISQGTVADKKILLAKPQTFMNKSGEAIRAILNFYKLNANQLNLIHDDKDLNFGKIKLSATSGSAGHNGVQNIIDQLKTKNFTRVRIGVANEKLAKIPTDDFVLQKFTPEEQKQLPQIIQTALKSLN</sequence>
<evidence type="ECO:0000313" key="11">
    <source>
        <dbReference type="Proteomes" id="UP000230935"/>
    </source>
</evidence>
<dbReference type="Proteomes" id="UP000230935">
    <property type="component" value="Unassembled WGS sequence"/>
</dbReference>
<gene>
    <name evidence="7" type="primary">pth</name>
    <name evidence="10" type="ORF">COT81_02825</name>
</gene>
<feature type="site" description="Stabilizes the basic form of H active site to accept a proton" evidence="7">
    <location>
        <position position="107"/>
    </location>
</feature>
<keyword evidence="7" id="KW-0963">Cytoplasm</keyword>
<comment type="catalytic activity">
    <reaction evidence="7 8">
        <text>an N-acyl-L-alpha-aminoacyl-tRNA + H2O = an N-acyl-L-amino acid + a tRNA + H(+)</text>
        <dbReference type="Rhea" id="RHEA:54448"/>
        <dbReference type="Rhea" id="RHEA-COMP:10123"/>
        <dbReference type="Rhea" id="RHEA-COMP:13883"/>
        <dbReference type="ChEBI" id="CHEBI:15377"/>
        <dbReference type="ChEBI" id="CHEBI:15378"/>
        <dbReference type="ChEBI" id="CHEBI:59874"/>
        <dbReference type="ChEBI" id="CHEBI:78442"/>
        <dbReference type="ChEBI" id="CHEBI:138191"/>
        <dbReference type="EC" id="3.1.1.29"/>
    </reaction>
</comment>
<feature type="active site" description="Proton acceptor" evidence="7">
    <location>
        <position position="33"/>
    </location>
</feature>
<dbReference type="GO" id="GO:0072344">
    <property type="term" value="P:rescue of stalled ribosome"/>
    <property type="evidence" value="ECO:0007669"/>
    <property type="project" value="UniProtKB-UniRule"/>
</dbReference>
<dbReference type="AlphaFoldDB" id="A0A2H0W198"/>
<evidence type="ECO:0000256" key="5">
    <source>
        <dbReference type="ARBA" id="ARBA00038063"/>
    </source>
</evidence>
<keyword evidence="4 7" id="KW-0694">RNA-binding</keyword>
<dbReference type="FunFam" id="3.40.50.1470:FF:000001">
    <property type="entry name" value="Peptidyl-tRNA hydrolase"/>
    <property type="match status" value="1"/>
</dbReference>
<dbReference type="GO" id="GO:0005737">
    <property type="term" value="C:cytoplasm"/>
    <property type="evidence" value="ECO:0007669"/>
    <property type="project" value="UniProtKB-SubCell"/>
</dbReference>
<keyword evidence="3 7" id="KW-0378">Hydrolase</keyword>
<comment type="caution">
    <text evidence="10">The sequence shown here is derived from an EMBL/GenBank/DDBJ whole genome shotgun (WGS) entry which is preliminary data.</text>
</comment>
<feature type="binding site" evidence="7">
    <location>
        <position position="80"/>
    </location>
    <ligand>
        <name>tRNA</name>
        <dbReference type="ChEBI" id="CHEBI:17843"/>
    </ligand>
</feature>
<evidence type="ECO:0000256" key="7">
    <source>
        <dbReference type="HAMAP-Rule" id="MF_00083"/>
    </source>
</evidence>
<comment type="subunit">
    <text evidence="7">Monomer.</text>
</comment>
<comment type="subcellular location">
    <subcellularLocation>
        <location evidence="7">Cytoplasm</location>
    </subcellularLocation>
</comment>
<dbReference type="EC" id="3.1.1.29" evidence="1 7"/>
<dbReference type="PANTHER" id="PTHR17224:SF1">
    <property type="entry name" value="PEPTIDYL-TRNA HYDROLASE"/>
    <property type="match status" value="1"/>
</dbReference>